<accession>A0A2U1QE75</accession>
<dbReference type="GO" id="GO:0034976">
    <property type="term" value="P:response to endoplasmic reticulum stress"/>
    <property type="evidence" value="ECO:0007669"/>
    <property type="project" value="InterPro"/>
</dbReference>
<dbReference type="EMBL" id="PKPP01000187">
    <property type="protein sequence ID" value="PWA96267.1"/>
    <property type="molecule type" value="Genomic_DNA"/>
</dbReference>
<proteinExistence type="predicted"/>
<dbReference type="Pfam" id="PF24681">
    <property type="entry name" value="Kelch_KLHDC2_KLHL20_DRC7"/>
    <property type="match status" value="1"/>
</dbReference>
<feature type="domain" description="DCD" evidence="1">
    <location>
        <begin position="33"/>
        <end position="162"/>
    </location>
</feature>
<dbReference type="AlphaFoldDB" id="A0A2U1QE75"/>
<dbReference type="InterPro" id="IPR006652">
    <property type="entry name" value="Kelch_1"/>
</dbReference>
<dbReference type="Gene3D" id="2.120.10.80">
    <property type="entry name" value="Kelch-type beta propeller"/>
    <property type="match status" value="1"/>
</dbReference>
<dbReference type="PROSITE" id="PS51222">
    <property type="entry name" value="DCD"/>
    <property type="match status" value="1"/>
</dbReference>
<name>A0A2U1QE75_ARTAN</name>
<gene>
    <name evidence="2" type="ORF">CTI12_AA041620</name>
</gene>
<evidence type="ECO:0000313" key="2">
    <source>
        <dbReference type="EMBL" id="PWA96267.1"/>
    </source>
</evidence>
<dbReference type="PANTHER" id="PTHR46034:SF23">
    <property type="entry name" value="DCD (DEVELOPMENT AND CELL DEATH) DOMAIN PROTEIN"/>
    <property type="match status" value="1"/>
</dbReference>
<dbReference type="Pfam" id="PF10539">
    <property type="entry name" value="Dev_Cell_Death"/>
    <property type="match status" value="1"/>
</dbReference>
<dbReference type="STRING" id="35608.A0A2U1QE75"/>
<reference evidence="2 3" key="1">
    <citation type="journal article" date="2018" name="Mol. Plant">
        <title>The genome of Artemisia annua provides insight into the evolution of Asteraceae family and artemisinin biosynthesis.</title>
        <authorList>
            <person name="Shen Q."/>
            <person name="Zhang L."/>
            <person name="Liao Z."/>
            <person name="Wang S."/>
            <person name="Yan T."/>
            <person name="Shi P."/>
            <person name="Liu M."/>
            <person name="Fu X."/>
            <person name="Pan Q."/>
            <person name="Wang Y."/>
            <person name="Lv Z."/>
            <person name="Lu X."/>
            <person name="Zhang F."/>
            <person name="Jiang W."/>
            <person name="Ma Y."/>
            <person name="Chen M."/>
            <person name="Hao X."/>
            <person name="Li L."/>
            <person name="Tang Y."/>
            <person name="Lv G."/>
            <person name="Zhou Y."/>
            <person name="Sun X."/>
            <person name="Brodelius P.E."/>
            <person name="Rose J.K.C."/>
            <person name="Tang K."/>
        </authorList>
    </citation>
    <scope>NUCLEOTIDE SEQUENCE [LARGE SCALE GENOMIC DNA]</scope>
    <source>
        <strain evidence="3">cv. Huhao1</strain>
        <tissue evidence="2">Leaf</tissue>
    </source>
</reference>
<dbReference type="SUPFAM" id="SSF117281">
    <property type="entry name" value="Kelch motif"/>
    <property type="match status" value="1"/>
</dbReference>
<dbReference type="PANTHER" id="PTHR46034">
    <property type="match status" value="1"/>
</dbReference>
<dbReference type="OrthoDB" id="45365at2759"/>
<dbReference type="Proteomes" id="UP000245207">
    <property type="component" value="Unassembled WGS sequence"/>
</dbReference>
<dbReference type="SMART" id="SM00612">
    <property type="entry name" value="Kelch"/>
    <property type="match status" value="3"/>
</dbReference>
<evidence type="ECO:0000259" key="1">
    <source>
        <dbReference type="PROSITE" id="PS51222"/>
    </source>
</evidence>
<comment type="caution">
    <text evidence="2">The sequence shown here is derived from an EMBL/GenBank/DDBJ whole genome shotgun (WGS) entry which is preliminary data.</text>
</comment>
<organism evidence="2 3">
    <name type="scientific">Artemisia annua</name>
    <name type="common">Sweet wormwood</name>
    <dbReference type="NCBI Taxonomy" id="35608"/>
    <lineage>
        <taxon>Eukaryota</taxon>
        <taxon>Viridiplantae</taxon>
        <taxon>Streptophyta</taxon>
        <taxon>Embryophyta</taxon>
        <taxon>Tracheophyta</taxon>
        <taxon>Spermatophyta</taxon>
        <taxon>Magnoliopsida</taxon>
        <taxon>eudicotyledons</taxon>
        <taxon>Gunneridae</taxon>
        <taxon>Pentapetalae</taxon>
        <taxon>asterids</taxon>
        <taxon>campanulids</taxon>
        <taxon>Asterales</taxon>
        <taxon>Asteraceae</taxon>
        <taxon>Asteroideae</taxon>
        <taxon>Anthemideae</taxon>
        <taxon>Artemisiinae</taxon>
        <taxon>Artemisia</taxon>
    </lineage>
</organism>
<dbReference type="InterPro" id="IPR044832">
    <property type="entry name" value="NRP-like"/>
</dbReference>
<dbReference type="SMART" id="SM00767">
    <property type="entry name" value="DCD"/>
    <property type="match status" value="1"/>
</dbReference>
<keyword evidence="3" id="KW-1185">Reference proteome</keyword>
<protein>
    <recommendedName>
        <fullName evidence="1">DCD domain-containing protein</fullName>
    </recommendedName>
</protein>
<sequence length="327" mass="36594">MGSRKHKNKFSLDWASKEAPSNFSIPARNLRKSDLGGVIFGCTHNTINECLTKHLFGLPGPHFPYIKNISEGLVLFLFNYHDRKLYGIFEAAGPGQMNIDRYAWVPEGDNTGYTSFPAQWVPRPPLFWKNIHVAGASVKDRLFVVGGANGRQCSSEVEYLDLDVGKWIPTCPMLSKRLAPAMAELNNALYVTGGYDGASYISSFERHDPREEAWETLPSMKTKKGCHSMVILNEKLYTLGGFDGEKYVPTVECFDTRMGSWVEAEPMNISKGNFGSFVLEEKLYTIGGVKEHEEVMDIVECYKEGSGWEIIDLKAIGKRSHFSAIVA</sequence>
<evidence type="ECO:0000313" key="3">
    <source>
        <dbReference type="Proteomes" id="UP000245207"/>
    </source>
</evidence>
<dbReference type="InterPro" id="IPR015915">
    <property type="entry name" value="Kelch-typ_b-propeller"/>
</dbReference>
<dbReference type="InterPro" id="IPR013989">
    <property type="entry name" value="Dev_and_cell_death_domain"/>
</dbReference>